<dbReference type="OMA" id="GPDEVMW"/>
<name>N6THT4_DENPD</name>
<dbReference type="EnsemblMetazoa" id="XM_019904252.1">
    <property type="protein sequence ID" value="XP_019759811.1"/>
    <property type="gene ID" value="LOC109537484"/>
</dbReference>
<keyword evidence="2" id="KW-0677">Repeat</keyword>
<dbReference type="PANTHER" id="PTHR19857:SF8">
    <property type="entry name" value="ANGIO-ASSOCIATED MIGRATORY CELL PROTEIN"/>
    <property type="match status" value="1"/>
</dbReference>
<dbReference type="STRING" id="77166.N6THT4"/>
<evidence type="ECO:0000313" key="6">
    <source>
        <dbReference type="EnsemblMetazoa" id="XP_019759811.1"/>
    </source>
</evidence>
<dbReference type="EMBL" id="KB632288">
    <property type="protein sequence ID" value="ERL91481.1"/>
    <property type="molecule type" value="Genomic_DNA"/>
</dbReference>
<reference evidence="6" key="2">
    <citation type="submission" date="2024-08" db="UniProtKB">
        <authorList>
            <consortium name="EnsemblMetazoa"/>
        </authorList>
    </citation>
    <scope>IDENTIFICATION</scope>
</reference>
<dbReference type="KEGG" id="dpa:109537484"/>
<sequence length="376" mass="41560">MDVFEDLPEDLEDVEVIYLDGEDEDIDDDYFVSDSQEPEQIEAEVIDVSKLTFHKHGKSVFGSDVSKNQQLVVTGGEDDMAYVWDSASGEVLFECTGHKDSVVEVGFNHDDTYVVTGDMAGLIQVWSLSERKLVWCYEGDDMEWLMWHPVLNVLYCGCQSGFIYIWHIPSELSKILPAPSNVAVTCGKVMPNSKQLLCGYADGEIRLWDITTSSVVWVNRDSSSVNSLDISNDGALAIAAPSAVVIKLTDGKTVRKALSEGKTEIEVAMFDNQLGVIVTGSLTGRLCVWQLGTYALRHEIDIEVPVTLLRRGPEDQVIVGTTEGVIYTCNIKTGALYQALTGHRADILSITTFQDRKRVVTTSDDGTAKIFELEKP</sequence>
<evidence type="ECO:0000313" key="7">
    <source>
        <dbReference type="Proteomes" id="UP000019118"/>
    </source>
</evidence>
<dbReference type="PROSITE" id="PS50082">
    <property type="entry name" value="WD_REPEATS_2"/>
    <property type="match status" value="4"/>
</dbReference>
<dbReference type="Gene3D" id="2.130.10.10">
    <property type="entry name" value="YVTN repeat-like/Quinoprotein amine dehydrogenase"/>
    <property type="match status" value="1"/>
</dbReference>
<dbReference type="InterPro" id="IPR001680">
    <property type="entry name" value="WD40_rpt"/>
</dbReference>
<dbReference type="Proteomes" id="UP000030742">
    <property type="component" value="Unassembled WGS sequence"/>
</dbReference>
<dbReference type="OrthoDB" id="10261640at2759"/>
<organism evidence="4">
    <name type="scientific">Dendroctonus ponderosae</name>
    <name type="common">Mountain pine beetle</name>
    <dbReference type="NCBI Taxonomy" id="77166"/>
    <lineage>
        <taxon>Eukaryota</taxon>
        <taxon>Metazoa</taxon>
        <taxon>Ecdysozoa</taxon>
        <taxon>Arthropoda</taxon>
        <taxon>Hexapoda</taxon>
        <taxon>Insecta</taxon>
        <taxon>Pterygota</taxon>
        <taxon>Neoptera</taxon>
        <taxon>Endopterygota</taxon>
        <taxon>Coleoptera</taxon>
        <taxon>Polyphaga</taxon>
        <taxon>Cucujiformia</taxon>
        <taxon>Curculionidae</taxon>
        <taxon>Scolytinae</taxon>
        <taxon>Dendroctonus</taxon>
    </lineage>
</organism>
<keyword evidence="7" id="KW-1185">Reference proteome</keyword>
<dbReference type="PANTHER" id="PTHR19857">
    <property type="entry name" value="MITOCHONDRIAL DIVISION PROTEIN 1-RELATED"/>
    <property type="match status" value="1"/>
</dbReference>
<gene>
    <name evidence="6" type="primary">109537484</name>
    <name evidence="5" type="ORF">D910_08811</name>
    <name evidence="4" type="ORF">YQE_06198</name>
</gene>
<feature type="non-terminal residue" evidence="4">
    <location>
        <position position="1"/>
    </location>
</feature>
<protein>
    <recommendedName>
        <fullName evidence="9">WD repeat-containing protein 55 homolog</fullName>
    </recommendedName>
</protein>
<dbReference type="SMART" id="SM00320">
    <property type="entry name" value="WD40"/>
    <property type="match status" value="7"/>
</dbReference>
<feature type="repeat" description="WD" evidence="3">
    <location>
        <begin position="53"/>
        <end position="94"/>
    </location>
</feature>
<accession>N6THT4</accession>
<dbReference type="SUPFAM" id="SSF50978">
    <property type="entry name" value="WD40 repeat-like"/>
    <property type="match status" value="1"/>
</dbReference>
<evidence type="ECO:0000256" key="3">
    <source>
        <dbReference type="PROSITE-ProRule" id="PRU00221"/>
    </source>
</evidence>
<dbReference type="PROSITE" id="PS50294">
    <property type="entry name" value="WD_REPEATS_REGION"/>
    <property type="match status" value="3"/>
</dbReference>
<keyword evidence="1 3" id="KW-0853">WD repeat</keyword>
<evidence type="ECO:0000256" key="2">
    <source>
        <dbReference type="ARBA" id="ARBA00022737"/>
    </source>
</evidence>
<dbReference type="HOGENOM" id="CLU_000288_57_9_1"/>
<evidence type="ECO:0008006" key="9">
    <source>
        <dbReference type="Google" id="ProtNLM"/>
    </source>
</evidence>
<reference evidence="7 8" key="1">
    <citation type="journal article" date="2013" name="Genome Biol.">
        <title>Draft genome of the mountain pine beetle, Dendroctonus ponderosae Hopkins, a major forest pest.</title>
        <authorList>
            <person name="Keeling C.I."/>
            <person name="Yuen M.M."/>
            <person name="Liao N.Y."/>
            <person name="Docking T.R."/>
            <person name="Chan S.K."/>
            <person name="Taylor G.A."/>
            <person name="Palmquist D.L."/>
            <person name="Jackman S.D."/>
            <person name="Nguyen A."/>
            <person name="Li M."/>
            <person name="Henderson H."/>
            <person name="Janes J.K."/>
            <person name="Zhao Y."/>
            <person name="Pandoh P."/>
            <person name="Moore R."/>
            <person name="Sperling F.A."/>
            <person name="Huber D.P."/>
            <person name="Birol I."/>
            <person name="Jones S.J."/>
            <person name="Bohlmann J."/>
        </authorList>
    </citation>
    <scope>NUCLEOTIDE SEQUENCE</scope>
</reference>
<feature type="repeat" description="WD" evidence="3">
    <location>
        <begin position="95"/>
        <end position="136"/>
    </location>
</feature>
<evidence type="ECO:0000313" key="4">
    <source>
        <dbReference type="EMBL" id="ENN77373.1"/>
    </source>
</evidence>
<dbReference type="AlphaFoldDB" id="N6THT4"/>
<proteinExistence type="predicted"/>
<evidence type="ECO:0000313" key="5">
    <source>
        <dbReference type="EMBL" id="ERL91481.1"/>
    </source>
</evidence>
<evidence type="ECO:0000256" key="1">
    <source>
        <dbReference type="ARBA" id="ARBA00022574"/>
    </source>
</evidence>
<dbReference type="InterPro" id="IPR036322">
    <property type="entry name" value="WD40_repeat_dom_sf"/>
</dbReference>
<evidence type="ECO:0000313" key="8">
    <source>
        <dbReference type="Proteomes" id="UP000030742"/>
    </source>
</evidence>
<dbReference type="EMBL" id="KB740948">
    <property type="protein sequence ID" value="ENN77373.1"/>
    <property type="molecule type" value="Genomic_DNA"/>
</dbReference>
<dbReference type="InterPro" id="IPR015943">
    <property type="entry name" value="WD40/YVTN_repeat-like_dom_sf"/>
</dbReference>
<feature type="repeat" description="WD" evidence="3">
    <location>
        <begin position="191"/>
        <end position="218"/>
    </location>
</feature>
<dbReference type="InterPro" id="IPR051179">
    <property type="entry name" value="WD_repeat_multifunction"/>
</dbReference>
<feature type="repeat" description="WD" evidence="3">
    <location>
        <begin position="340"/>
        <end position="376"/>
    </location>
</feature>
<dbReference type="Pfam" id="PF00400">
    <property type="entry name" value="WD40"/>
    <property type="match status" value="4"/>
</dbReference>
<dbReference type="Proteomes" id="UP000019118">
    <property type="component" value="Unassembled WGS sequence"/>
</dbReference>